<evidence type="ECO:0000313" key="2">
    <source>
        <dbReference type="Proteomes" id="UP001595719"/>
    </source>
</evidence>
<gene>
    <name evidence="1" type="ORF">ACFOY0_14010</name>
</gene>
<name>A0ABV8W6G8_9FLAO</name>
<evidence type="ECO:0000313" key="1">
    <source>
        <dbReference type="EMBL" id="MFC4392109.1"/>
    </source>
</evidence>
<sequence>MDKEAIKNELVREGELIINSTRNPVKSSVGISKLKALANHLGTIEDFTKKINSKLNEILKEHNITEFESEEEKNELIQYLKPTVTELIRKYTLG</sequence>
<dbReference type="Proteomes" id="UP001595719">
    <property type="component" value="Unassembled WGS sequence"/>
</dbReference>
<protein>
    <submittedName>
        <fullName evidence="1">Uncharacterized protein</fullName>
    </submittedName>
</protein>
<comment type="caution">
    <text evidence="1">The sequence shown here is derived from an EMBL/GenBank/DDBJ whole genome shotgun (WGS) entry which is preliminary data.</text>
</comment>
<keyword evidence="2" id="KW-1185">Reference proteome</keyword>
<accession>A0ABV8W6G8</accession>
<proteinExistence type="predicted"/>
<dbReference type="RefSeq" id="WP_219071431.1">
    <property type="nucleotide sequence ID" value="NZ_JBHSCO010000004.1"/>
</dbReference>
<dbReference type="EMBL" id="JBHSCO010000004">
    <property type="protein sequence ID" value="MFC4392109.1"/>
    <property type="molecule type" value="Genomic_DNA"/>
</dbReference>
<organism evidence="1 2">
    <name type="scientific">Flavobacterium quisquiliarum</name>
    <dbReference type="NCBI Taxonomy" id="1834436"/>
    <lineage>
        <taxon>Bacteria</taxon>
        <taxon>Pseudomonadati</taxon>
        <taxon>Bacteroidota</taxon>
        <taxon>Flavobacteriia</taxon>
        <taxon>Flavobacteriales</taxon>
        <taxon>Flavobacteriaceae</taxon>
        <taxon>Flavobacterium</taxon>
    </lineage>
</organism>
<reference evidence="2" key="1">
    <citation type="journal article" date="2019" name="Int. J. Syst. Evol. Microbiol.">
        <title>The Global Catalogue of Microorganisms (GCM) 10K type strain sequencing project: providing services to taxonomists for standard genome sequencing and annotation.</title>
        <authorList>
            <consortium name="The Broad Institute Genomics Platform"/>
            <consortium name="The Broad Institute Genome Sequencing Center for Infectious Disease"/>
            <person name="Wu L."/>
            <person name="Ma J."/>
        </authorList>
    </citation>
    <scope>NUCLEOTIDE SEQUENCE [LARGE SCALE GENOMIC DNA]</scope>
    <source>
        <strain evidence="2">CGMCC 1.15345</strain>
    </source>
</reference>